<feature type="region of interest" description="Disordered" evidence="1">
    <location>
        <begin position="366"/>
        <end position="388"/>
    </location>
</feature>
<dbReference type="Proteomes" id="UP001159363">
    <property type="component" value="Chromosome 16"/>
</dbReference>
<sequence length="388" mass="42775">MSSLRQQLRDDNELCAKKGSPVGRRRLGESWPVAVFVLTLLSYCSVTRTSPRTCGHPSFPDPFRLKPTPAHTRQEGMFYFPRVPARAADKLLASRQGEPCSIPGLVTPGFPQVGIVSDDAACQRVFSGISRFPPPLHSGATPFSPHFTLIGSQYLVKSRPRRSEVCLEQRLSERGGGNGRYLRKPRQPATSSGTIPTCENLAPPGIEPSLHTTSLAVEWDTPICRAVERVLVEGTSLMCWSITSSSRTVRTDRGRPALRMFKDMKISRDKIGVKHVYTEVGSAFGSQFIRHALDDSEQIADLQGNKRRVSYCQIWAAPKHRGLQSRLWGSEVRMQQRRNARTGETGDPRENPLISGIAVHYSHLRRARSGPSGIEPGSHGGEASSLTA</sequence>
<organism evidence="2 3">
    <name type="scientific">Dryococelus australis</name>
    <dbReference type="NCBI Taxonomy" id="614101"/>
    <lineage>
        <taxon>Eukaryota</taxon>
        <taxon>Metazoa</taxon>
        <taxon>Ecdysozoa</taxon>
        <taxon>Arthropoda</taxon>
        <taxon>Hexapoda</taxon>
        <taxon>Insecta</taxon>
        <taxon>Pterygota</taxon>
        <taxon>Neoptera</taxon>
        <taxon>Polyneoptera</taxon>
        <taxon>Phasmatodea</taxon>
        <taxon>Verophasmatodea</taxon>
        <taxon>Anareolatae</taxon>
        <taxon>Phasmatidae</taxon>
        <taxon>Eurycanthinae</taxon>
        <taxon>Dryococelus</taxon>
    </lineage>
</organism>
<reference evidence="2 3" key="1">
    <citation type="submission" date="2023-02" db="EMBL/GenBank/DDBJ databases">
        <title>LHISI_Scaffold_Assembly.</title>
        <authorList>
            <person name="Stuart O.P."/>
            <person name="Cleave R."/>
            <person name="Magrath M.J.L."/>
            <person name="Mikheyev A.S."/>
        </authorList>
    </citation>
    <scope>NUCLEOTIDE SEQUENCE [LARGE SCALE GENOMIC DNA]</scope>
    <source>
        <strain evidence="2">Daus_M_001</strain>
        <tissue evidence="2">Leg muscle</tissue>
    </source>
</reference>
<comment type="caution">
    <text evidence="2">The sequence shown here is derived from an EMBL/GenBank/DDBJ whole genome shotgun (WGS) entry which is preliminary data.</text>
</comment>
<protein>
    <submittedName>
        <fullName evidence="2">Uncharacterized protein</fullName>
    </submittedName>
</protein>
<evidence type="ECO:0000256" key="1">
    <source>
        <dbReference type="SAM" id="MobiDB-lite"/>
    </source>
</evidence>
<accession>A0ABQ9G3A3</accession>
<keyword evidence="3" id="KW-1185">Reference proteome</keyword>
<name>A0ABQ9G3A3_9NEOP</name>
<gene>
    <name evidence="2" type="ORF">PR048_033500</name>
</gene>
<feature type="region of interest" description="Disordered" evidence="1">
    <location>
        <begin position="176"/>
        <end position="196"/>
    </location>
</feature>
<proteinExistence type="predicted"/>
<evidence type="ECO:0000313" key="2">
    <source>
        <dbReference type="EMBL" id="KAJ8865976.1"/>
    </source>
</evidence>
<evidence type="ECO:0000313" key="3">
    <source>
        <dbReference type="Proteomes" id="UP001159363"/>
    </source>
</evidence>
<dbReference type="EMBL" id="JARBHB010000017">
    <property type="protein sequence ID" value="KAJ8865976.1"/>
    <property type="molecule type" value="Genomic_DNA"/>
</dbReference>